<dbReference type="GO" id="GO:0090313">
    <property type="term" value="P:regulation of protein targeting to membrane"/>
    <property type="evidence" value="ECO:0007669"/>
    <property type="project" value="TreeGrafter"/>
</dbReference>
<gene>
    <name evidence="4" type="ORF">EV147_0414</name>
</gene>
<dbReference type="AlphaFoldDB" id="A0A4Q7S535"/>
<dbReference type="EMBL" id="SGXM01000001">
    <property type="protein sequence ID" value="RZT41423.1"/>
    <property type="molecule type" value="Genomic_DNA"/>
</dbReference>
<organism evidence="4 5">
    <name type="scientific">Cupriavidus agavae</name>
    <dbReference type="NCBI Taxonomy" id="1001822"/>
    <lineage>
        <taxon>Bacteria</taxon>
        <taxon>Pseudomonadati</taxon>
        <taxon>Pseudomonadota</taxon>
        <taxon>Betaproteobacteria</taxon>
        <taxon>Burkholderiales</taxon>
        <taxon>Burkholderiaceae</taxon>
        <taxon>Cupriavidus</taxon>
    </lineage>
</organism>
<dbReference type="PANTHER" id="PTHR30441:SF9">
    <property type="entry name" value="ASMA FAMILY PROTEIN YHJG"/>
    <property type="match status" value="1"/>
</dbReference>
<proteinExistence type="predicted"/>
<evidence type="ECO:0000256" key="2">
    <source>
        <dbReference type="SAM" id="Phobius"/>
    </source>
</evidence>
<feature type="region of interest" description="Disordered" evidence="1">
    <location>
        <begin position="709"/>
        <end position="779"/>
    </location>
</feature>
<feature type="transmembrane region" description="Helical" evidence="2">
    <location>
        <begin position="9"/>
        <end position="31"/>
    </location>
</feature>
<dbReference type="InterPro" id="IPR007844">
    <property type="entry name" value="AsmA"/>
</dbReference>
<comment type="caution">
    <text evidence="4">The sequence shown here is derived from an EMBL/GenBank/DDBJ whole genome shotgun (WGS) entry which is preliminary data.</text>
</comment>
<dbReference type="RefSeq" id="WP_130389460.1">
    <property type="nucleotide sequence ID" value="NZ_SGXM01000001.1"/>
</dbReference>
<feature type="region of interest" description="Disordered" evidence="1">
    <location>
        <begin position="213"/>
        <end position="244"/>
    </location>
</feature>
<keyword evidence="2" id="KW-0472">Membrane</keyword>
<protein>
    <recommendedName>
        <fullName evidence="3">AsmA domain-containing protein</fullName>
    </recommendedName>
</protein>
<dbReference type="Pfam" id="PF05170">
    <property type="entry name" value="AsmA"/>
    <property type="match status" value="1"/>
</dbReference>
<keyword evidence="5" id="KW-1185">Reference proteome</keyword>
<evidence type="ECO:0000256" key="1">
    <source>
        <dbReference type="SAM" id="MobiDB-lite"/>
    </source>
</evidence>
<sequence>MPASRRSKIILWSALTPVVLIAILVIVILTFDWNRLKPWLNDKVSEAIGRPFAINGDLMVTWKRAQGETGWRTLVPWPRLSAKDITIGNAEWAKEPNMGTVRELIFILRPLPLLAHEINVPTIVVDSPAVWLERLADKRNNWTFDTREKTDSGKSKWHLDIGEVVLQRGNLALNDAAEKIELQATLDTVGDQALYDKARDGALMPADASAVAAQQGNAASGPDAKAADNKTASRADNDSRDARDNERYGIRWKAVGHYNKATINASGKAGTVLSLRDTNTPYPVQADVRVGATRAVIEGTVTNPAHLGALDVNLRLSGDNMASLYPLTGIVLPSTPPYETRGRLMATLKKGASTYTYRDFTGKVGGSDLGGTLTFAQREPRPLLSGELVSKQLLFADLAPLIGADAKPGQAAKESPVKQPANKALPVAPFRTERWDEIDADVKFTGQRIVRDEDLPITNLTTHLKLTDGVLLLDPLNFGMAGGNLVSTIKLDGKREPMTAMLDMTARHLKLKQLFPQAESSRASVGELNGSAKLSATGNSVAALLGTSNGEAKLLVENGTVSKFILEAVGLNVGSVVVSKLFGDKPVQINCGVSAFGIKDGMARAQTFVLDTQDAVIEVEGAVNLKDEQLALTINPDSKGLRIISLRSPLYVGGTFKDPSVSPNIAILALRAGGALALALTAPVAAVIPLLDISSGGDETQCARLLAELKKRPTAPPPGKTYQGPDAKGQQAGPAVPASPTKSDAARGEPGPAPTKPRVPAAVQNPNKPENDRQLYQGG</sequence>
<dbReference type="OrthoDB" id="5749006at2"/>
<name>A0A4Q7S535_9BURK</name>
<feature type="domain" description="AsmA" evidence="3">
    <location>
        <begin position="5"/>
        <end position="606"/>
    </location>
</feature>
<evidence type="ECO:0000313" key="4">
    <source>
        <dbReference type="EMBL" id="RZT41423.1"/>
    </source>
</evidence>
<feature type="compositionally biased region" description="Basic and acidic residues" evidence="1">
    <location>
        <begin position="225"/>
        <end position="244"/>
    </location>
</feature>
<accession>A0A4Q7S535</accession>
<reference evidence="4 5" key="1">
    <citation type="journal article" date="2015" name="Stand. Genomic Sci.">
        <title>Genomic Encyclopedia of Bacterial and Archaeal Type Strains, Phase III: the genomes of soil and plant-associated and newly described type strains.</title>
        <authorList>
            <person name="Whitman W.B."/>
            <person name="Woyke T."/>
            <person name="Klenk H.P."/>
            <person name="Zhou Y."/>
            <person name="Lilburn T.G."/>
            <person name="Beck B.J."/>
            <person name="De Vos P."/>
            <person name="Vandamme P."/>
            <person name="Eisen J.A."/>
            <person name="Garrity G."/>
            <person name="Hugenholtz P."/>
            <person name="Kyrpides N.C."/>
        </authorList>
    </citation>
    <scope>NUCLEOTIDE SEQUENCE [LARGE SCALE GENOMIC DNA]</scope>
    <source>
        <strain evidence="4 5">ASC-9842</strain>
    </source>
</reference>
<evidence type="ECO:0000313" key="5">
    <source>
        <dbReference type="Proteomes" id="UP000291078"/>
    </source>
</evidence>
<keyword evidence="2" id="KW-0812">Transmembrane</keyword>
<dbReference type="InterPro" id="IPR052894">
    <property type="entry name" value="AsmA-related"/>
</dbReference>
<keyword evidence="2" id="KW-1133">Transmembrane helix</keyword>
<dbReference type="Proteomes" id="UP000291078">
    <property type="component" value="Unassembled WGS sequence"/>
</dbReference>
<dbReference type="PANTHER" id="PTHR30441">
    <property type="entry name" value="DUF748 DOMAIN-CONTAINING PROTEIN"/>
    <property type="match status" value="1"/>
</dbReference>
<dbReference type="GO" id="GO:0005886">
    <property type="term" value="C:plasma membrane"/>
    <property type="evidence" value="ECO:0007669"/>
    <property type="project" value="TreeGrafter"/>
</dbReference>
<evidence type="ECO:0000259" key="3">
    <source>
        <dbReference type="Pfam" id="PF05170"/>
    </source>
</evidence>